<evidence type="ECO:0000313" key="9">
    <source>
        <dbReference type="EMBL" id="KHD09920.1"/>
    </source>
</evidence>
<dbReference type="InterPro" id="IPR001107">
    <property type="entry name" value="Band_7"/>
</dbReference>
<keyword evidence="7" id="KW-1133">Transmembrane helix</keyword>
<comment type="subcellular location">
    <subcellularLocation>
        <location evidence="2">Cell membrane</location>
    </subcellularLocation>
    <subcellularLocation>
        <location evidence="1">Membrane</location>
        <topology evidence="1">Single-pass membrane protein</topology>
    </subcellularLocation>
</comment>
<dbReference type="InterPro" id="IPR036013">
    <property type="entry name" value="Band_7/SPFH_dom_sf"/>
</dbReference>
<organism evidence="9 10">
    <name type="scientific">Candidatus Thiomargarita nelsonii</name>
    <dbReference type="NCBI Taxonomy" id="1003181"/>
    <lineage>
        <taxon>Bacteria</taxon>
        <taxon>Pseudomonadati</taxon>
        <taxon>Pseudomonadota</taxon>
        <taxon>Gammaproteobacteria</taxon>
        <taxon>Thiotrichales</taxon>
        <taxon>Thiotrichaceae</taxon>
        <taxon>Thiomargarita</taxon>
    </lineage>
</organism>
<dbReference type="PANTHER" id="PTHR13806">
    <property type="entry name" value="FLOTILLIN-RELATED"/>
    <property type="match status" value="1"/>
</dbReference>
<sequence length="568" mass="63408">MLQNILNSWLLIIPAIVIIALITIGLIFAKLYRRSTKEVSFVRTGLGGQKVIMNGGALVLPIVHETIPVNMNTNRLQVARAKEQALITKDRMRVDVAAEFYVRVSPNEEAIATAAQTLGKRTMHIEKILELIEGKFVDALRSVAAKMAMEELHEQRVNFVQEVQVAVSEDLQQNGLELETVSLTGLDQTDKEYFNPQNAFDAEGLTKLTQSIEERRKRRNDIEQDTQVAMQTKDLEAERHKLELRRDTEYANLNQQREVENYRAEQAAEIAKQKANQERAAQEAKIIAEQQVEHAMIEKKQAIAEKEIAQRKAVESTEIERKKAIELAEQERAIAIANKSKEESEAKAEADLARAEAVKAEETVNTYREVAQADRQKQIELIEAHKQAEREAIGITTAADANKRASEDEAEANRLRAQGQADAIKIAAQSDAEATKIRAEANEVRYKVEAEGKRQINEAANTLSETQIEMQLKLKALEQLPAIIEQSVKPMERIEGIKIYQIEGLNTVASSGEADNNNANLAEQVTNAALRYRMHAPLLDNIMKEIGLNLDSGINGMTAGMNTTPPNA</sequence>
<dbReference type="Proteomes" id="UP000030428">
    <property type="component" value="Unassembled WGS sequence"/>
</dbReference>
<feature type="domain" description="Band 7" evidence="8">
    <location>
        <begin position="29"/>
        <end position="198"/>
    </location>
</feature>
<evidence type="ECO:0000259" key="8">
    <source>
        <dbReference type="SMART" id="SM00244"/>
    </source>
</evidence>
<dbReference type="SMART" id="SM00244">
    <property type="entry name" value="PHB"/>
    <property type="match status" value="1"/>
</dbReference>
<dbReference type="Gene3D" id="3.30.479.30">
    <property type="entry name" value="Band 7 domain"/>
    <property type="match status" value="1"/>
</dbReference>
<evidence type="ECO:0000256" key="6">
    <source>
        <dbReference type="SAM" id="Coils"/>
    </source>
</evidence>
<feature type="transmembrane region" description="Helical" evidence="7">
    <location>
        <begin position="6"/>
        <end position="29"/>
    </location>
</feature>
<keyword evidence="5 7" id="KW-0472">Membrane</keyword>
<dbReference type="AlphaFoldDB" id="A0A0A6PH14"/>
<dbReference type="InterPro" id="IPR027705">
    <property type="entry name" value="Flotillin_fam"/>
</dbReference>
<evidence type="ECO:0000256" key="5">
    <source>
        <dbReference type="ARBA" id="ARBA00023136"/>
    </source>
</evidence>
<dbReference type="Pfam" id="PF15975">
    <property type="entry name" value="Flot"/>
    <property type="match status" value="1"/>
</dbReference>
<name>A0A0A6PH14_9GAMM</name>
<evidence type="ECO:0000313" key="10">
    <source>
        <dbReference type="Proteomes" id="UP000030428"/>
    </source>
</evidence>
<dbReference type="CDD" id="cd03399">
    <property type="entry name" value="SPFH_flotillin"/>
    <property type="match status" value="1"/>
</dbReference>
<dbReference type="PANTHER" id="PTHR13806:SF31">
    <property type="entry name" value="FLOTILLIN-LIKE PROTEIN 1-RELATED"/>
    <property type="match status" value="1"/>
</dbReference>
<dbReference type="SUPFAM" id="SSF117892">
    <property type="entry name" value="Band 7/SPFH domain"/>
    <property type="match status" value="1"/>
</dbReference>
<proteinExistence type="inferred from homology"/>
<dbReference type="InterPro" id="IPR031905">
    <property type="entry name" value="Flotillin_C"/>
</dbReference>
<keyword evidence="10" id="KW-1185">Reference proteome</keyword>
<comment type="caution">
    <text evidence="9">The sequence shown here is derived from an EMBL/GenBank/DDBJ whole genome shotgun (WGS) entry which is preliminary data.</text>
</comment>
<evidence type="ECO:0000256" key="2">
    <source>
        <dbReference type="ARBA" id="ARBA00004236"/>
    </source>
</evidence>
<gene>
    <name evidence="9" type="ORF">PN36_11715</name>
</gene>
<evidence type="ECO:0000256" key="4">
    <source>
        <dbReference type="ARBA" id="ARBA00022475"/>
    </source>
</evidence>
<keyword evidence="6" id="KW-0175">Coiled coil</keyword>
<keyword evidence="4" id="KW-1003">Cell membrane</keyword>
<evidence type="ECO:0000256" key="1">
    <source>
        <dbReference type="ARBA" id="ARBA00004167"/>
    </source>
</evidence>
<dbReference type="Pfam" id="PF01145">
    <property type="entry name" value="Band_7"/>
    <property type="match status" value="1"/>
</dbReference>
<evidence type="ECO:0000256" key="7">
    <source>
        <dbReference type="SAM" id="Phobius"/>
    </source>
</evidence>
<reference evidence="9 10" key="1">
    <citation type="journal article" date="2016" name="Front. Microbiol.">
        <title>Single-Cell (Meta-)Genomics of a Dimorphic Candidatus Thiomargarita nelsonii Reveals Genomic Plasticity.</title>
        <authorList>
            <person name="Flood B.E."/>
            <person name="Fliss P."/>
            <person name="Jones D.S."/>
            <person name="Dick G.J."/>
            <person name="Jain S."/>
            <person name="Kaster A.K."/>
            <person name="Winkel M."/>
            <person name="Mussmann M."/>
            <person name="Bailey J."/>
        </authorList>
    </citation>
    <scope>NUCLEOTIDE SEQUENCE [LARGE SCALE GENOMIC DNA]</scope>
    <source>
        <strain evidence="9">Hydrate Ridge</strain>
    </source>
</reference>
<comment type="similarity">
    <text evidence="3">Belongs to the band 7/mec-2 family. Flotillin subfamily.</text>
</comment>
<feature type="coiled-coil region" evidence="6">
    <location>
        <begin position="263"/>
        <end position="363"/>
    </location>
</feature>
<dbReference type="EMBL" id="JSZA02000036">
    <property type="protein sequence ID" value="KHD09920.1"/>
    <property type="molecule type" value="Genomic_DNA"/>
</dbReference>
<accession>A0A0A6PH14</accession>
<protein>
    <submittedName>
        <fullName evidence="9">Membrane protein</fullName>
    </submittedName>
</protein>
<evidence type="ECO:0000256" key="3">
    <source>
        <dbReference type="ARBA" id="ARBA00007161"/>
    </source>
</evidence>
<keyword evidence="7" id="KW-0812">Transmembrane</keyword>
<dbReference type="GO" id="GO:0005886">
    <property type="term" value="C:plasma membrane"/>
    <property type="evidence" value="ECO:0007669"/>
    <property type="project" value="UniProtKB-SubCell"/>
</dbReference>